<sequence>MRVPRGQVGGVTVSSSQPVSQPADREALRRRFDEELAQLQELPVSSWLLQQPADEQQAAPGEPASEINVDVALAPVLVELRRQLGAFPGHCAHITSGDGAMLAIFRPDTNTVFVRDRVDVHELGELSWRPRPMGAAQPPRGWRVTTADAIQWRFSLLGPAGDQALARHWRHAPLVLRETPPFNFSLVRGRQFELLHLLQSGPRTFADIARRVGGDEAQLSRELVTLMLMGCLVIG</sequence>
<reference evidence="2 3" key="1">
    <citation type="submission" date="2018-11" db="EMBL/GenBank/DDBJ databases">
        <title>Genomic Encyclopedia of Type Strains, Phase IV (KMG-IV): sequencing the most valuable type-strain genomes for metagenomic binning, comparative biology and taxonomic classification.</title>
        <authorList>
            <person name="Goeker M."/>
        </authorList>
    </citation>
    <scope>NUCLEOTIDE SEQUENCE [LARGE SCALE GENOMIC DNA]</scope>
    <source>
        <strain evidence="2 3">DSM 101684</strain>
    </source>
</reference>
<dbReference type="AlphaFoldDB" id="A0A3N4VHA2"/>
<evidence type="ECO:0000313" key="2">
    <source>
        <dbReference type="EMBL" id="RPE72324.1"/>
    </source>
</evidence>
<protein>
    <submittedName>
        <fullName evidence="2">Uncharacterized protein</fullName>
    </submittedName>
</protein>
<keyword evidence="3" id="KW-1185">Reference proteome</keyword>
<dbReference type="EMBL" id="RKQL01000001">
    <property type="protein sequence ID" value="RPE72324.1"/>
    <property type="molecule type" value="Genomic_DNA"/>
</dbReference>
<dbReference type="RefSeq" id="WP_124219122.1">
    <property type="nucleotide sequence ID" value="NZ_RKQL01000001.1"/>
</dbReference>
<name>A0A3N4VHA2_9BURK</name>
<accession>A0A3N4VHA2</accession>
<comment type="caution">
    <text evidence="2">The sequence shown here is derived from an EMBL/GenBank/DDBJ whole genome shotgun (WGS) entry which is preliminary data.</text>
</comment>
<proteinExistence type="predicted"/>
<dbReference type="InterPro" id="IPR036390">
    <property type="entry name" value="WH_DNA-bd_sf"/>
</dbReference>
<dbReference type="Proteomes" id="UP000272193">
    <property type="component" value="Unassembled WGS sequence"/>
</dbReference>
<feature type="region of interest" description="Disordered" evidence="1">
    <location>
        <begin position="1"/>
        <end position="25"/>
    </location>
</feature>
<feature type="compositionally biased region" description="Low complexity" evidence="1">
    <location>
        <begin position="10"/>
        <end position="22"/>
    </location>
</feature>
<evidence type="ECO:0000256" key="1">
    <source>
        <dbReference type="SAM" id="MobiDB-lite"/>
    </source>
</evidence>
<dbReference type="SUPFAM" id="SSF46785">
    <property type="entry name" value="Winged helix' DNA-binding domain"/>
    <property type="match status" value="1"/>
</dbReference>
<evidence type="ECO:0000313" key="3">
    <source>
        <dbReference type="Proteomes" id="UP000272193"/>
    </source>
</evidence>
<gene>
    <name evidence="2" type="ORF">EDC62_0012</name>
</gene>
<organism evidence="2 3">
    <name type="scientific">Tibeticola sediminis</name>
    <dbReference type="NCBI Taxonomy" id="1917811"/>
    <lineage>
        <taxon>Bacteria</taxon>
        <taxon>Pseudomonadati</taxon>
        <taxon>Pseudomonadota</taxon>
        <taxon>Betaproteobacteria</taxon>
        <taxon>Burkholderiales</taxon>
        <taxon>Comamonadaceae</taxon>
        <taxon>Tibeticola</taxon>
    </lineage>
</organism>